<comment type="function">
    <text evidence="5">May play a role in fatty acid biosynthesis and insulin sensitivity.</text>
</comment>
<dbReference type="InterPro" id="IPR029045">
    <property type="entry name" value="ClpP/crotonase-like_dom_sf"/>
</dbReference>
<gene>
    <name evidence="7" type="ordered locus">Plabr_0516</name>
</gene>
<dbReference type="InterPro" id="IPR014748">
    <property type="entry name" value="Enoyl-CoA_hydra_C"/>
</dbReference>
<proteinExistence type="inferred from homology"/>
<reference evidence="8" key="1">
    <citation type="submission" date="2011-02" db="EMBL/GenBank/DDBJ databases">
        <title>The complete genome of Planctomyces brasiliensis DSM 5305.</title>
        <authorList>
            <person name="Lucas S."/>
            <person name="Copeland A."/>
            <person name="Lapidus A."/>
            <person name="Bruce D."/>
            <person name="Goodwin L."/>
            <person name="Pitluck S."/>
            <person name="Kyrpides N."/>
            <person name="Mavromatis K."/>
            <person name="Pagani I."/>
            <person name="Ivanova N."/>
            <person name="Ovchinnikova G."/>
            <person name="Lu M."/>
            <person name="Detter J.C."/>
            <person name="Han C."/>
            <person name="Land M."/>
            <person name="Hauser L."/>
            <person name="Markowitz V."/>
            <person name="Cheng J.-F."/>
            <person name="Hugenholtz P."/>
            <person name="Woyke T."/>
            <person name="Wu D."/>
            <person name="Tindall B."/>
            <person name="Pomrenke H.G."/>
            <person name="Brambilla E."/>
            <person name="Klenk H.-P."/>
            <person name="Eisen J.A."/>
        </authorList>
    </citation>
    <scope>NUCLEOTIDE SEQUENCE [LARGE SCALE GENOMIC DNA]</scope>
    <source>
        <strain evidence="8">ATCC 49424 / DSM 5305 / JCM 21570 / NBRC 103401 / IFAM 1448</strain>
    </source>
</reference>
<evidence type="ECO:0000256" key="2">
    <source>
        <dbReference type="ARBA" id="ARBA00022832"/>
    </source>
</evidence>
<organism evidence="7 8">
    <name type="scientific">Rubinisphaera brasiliensis (strain ATCC 49424 / DSM 5305 / JCM 21570 / IAM 15109 / NBRC 103401 / IFAM 1448)</name>
    <name type="common">Planctomyces brasiliensis</name>
    <dbReference type="NCBI Taxonomy" id="756272"/>
    <lineage>
        <taxon>Bacteria</taxon>
        <taxon>Pseudomonadati</taxon>
        <taxon>Planctomycetota</taxon>
        <taxon>Planctomycetia</taxon>
        <taxon>Planctomycetales</taxon>
        <taxon>Planctomycetaceae</taxon>
        <taxon>Rubinisphaera</taxon>
    </lineage>
</organism>
<dbReference type="EMBL" id="CP002546">
    <property type="protein sequence ID" value="ADY58143.1"/>
    <property type="molecule type" value="Genomic_DNA"/>
</dbReference>
<evidence type="ECO:0000256" key="5">
    <source>
        <dbReference type="ARBA" id="ARBA00037410"/>
    </source>
</evidence>
<dbReference type="Gene3D" id="1.10.12.10">
    <property type="entry name" value="Lyase 2-enoyl-coa Hydratase, Chain A, domain 2"/>
    <property type="match status" value="1"/>
</dbReference>
<keyword evidence="7" id="KW-0456">Lyase</keyword>
<dbReference type="OrthoDB" id="370015at2"/>
<dbReference type="GO" id="GO:0006631">
    <property type="term" value="P:fatty acid metabolic process"/>
    <property type="evidence" value="ECO:0007669"/>
    <property type="project" value="UniProtKB-KW"/>
</dbReference>
<accession>F0SSY8</accession>
<dbReference type="PANTHER" id="PTHR43602">
    <property type="match status" value="1"/>
</dbReference>
<dbReference type="CDD" id="cd06558">
    <property type="entry name" value="crotonase-like"/>
    <property type="match status" value="1"/>
</dbReference>
<dbReference type="GO" id="GO:0016836">
    <property type="term" value="F:hydro-lyase activity"/>
    <property type="evidence" value="ECO:0007669"/>
    <property type="project" value="TreeGrafter"/>
</dbReference>
<dbReference type="PANTHER" id="PTHR43602:SF1">
    <property type="entry name" value="ENOYL-COA HYDRATASE DOMAIN-CONTAINING PROTEIN 3, MITOCHONDRIAL"/>
    <property type="match status" value="1"/>
</dbReference>
<evidence type="ECO:0000313" key="7">
    <source>
        <dbReference type="EMBL" id="ADY58143.1"/>
    </source>
</evidence>
<dbReference type="eggNOG" id="COG1024">
    <property type="taxonomic scope" value="Bacteria"/>
</dbReference>
<dbReference type="SUPFAM" id="SSF52096">
    <property type="entry name" value="ClpP/crotonase"/>
    <property type="match status" value="1"/>
</dbReference>
<dbReference type="KEGG" id="pbs:Plabr_0516"/>
<dbReference type="Proteomes" id="UP000006860">
    <property type="component" value="Chromosome"/>
</dbReference>
<dbReference type="AlphaFoldDB" id="F0SSY8"/>
<name>F0SSY8_RUBBR</name>
<comment type="similarity">
    <text evidence="1">Belongs to the enoyl-CoA hydratase/isomerase family.</text>
</comment>
<sequence length="259" mass="28266">MDDQPQLLCEITDGVARLTLNRPKRRNALSLSLLQDLQQELTRLGDNPDVRVIVLGGNGPAFCAGHDLSEMTGREEADYRELFSTCSAVMLQLRQLPQPVIARVHGMATAAGCQLVAACDLAVASEAARFATPGVRIGLFCTTPMVPLVRAVPDKVAMEMLMTGQPLNAERAREVGLVNRVVREDSLDAAIDEFCQAICSASPMTVRVGKQAFHRQLPLSEQDAYNDAVDVMTENAIQADAQEGMSAFLEKRKPTWTDR</sequence>
<evidence type="ECO:0000313" key="8">
    <source>
        <dbReference type="Proteomes" id="UP000006860"/>
    </source>
</evidence>
<evidence type="ECO:0000256" key="6">
    <source>
        <dbReference type="ARBA" id="ARBA00040545"/>
    </source>
</evidence>
<dbReference type="HOGENOM" id="CLU_009834_7_3_0"/>
<keyword evidence="2" id="KW-0276">Fatty acid metabolism</keyword>
<dbReference type="Gene3D" id="3.90.226.10">
    <property type="entry name" value="2-enoyl-CoA Hydratase, Chain A, domain 1"/>
    <property type="match status" value="1"/>
</dbReference>
<keyword evidence="4" id="KW-0443">Lipid metabolism</keyword>
<dbReference type="Pfam" id="PF00378">
    <property type="entry name" value="ECH_1"/>
    <property type="match status" value="1"/>
</dbReference>
<dbReference type="STRING" id="756272.Plabr_0516"/>
<dbReference type="InterPro" id="IPR001753">
    <property type="entry name" value="Enoyl-CoA_hydra/iso"/>
</dbReference>
<dbReference type="RefSeq" id="WP_013626887.1">
    <property type="nucleotide sequence ID" value="NC_015174.1"/>
</dbReference>
<dbReference type="InterPro" id="IPR052377">
    <property type="entry name" value="Mitochondrial_ECH-domain"/>
</dbReference>
<keyword evidence="8" id="KW-1185">Reference proteome</keyword>
<keyword evidence="3" id="KW-0809">Transit peptide</keyword>
<evidence type="ECO:0000256" key="3">
    <source>
        <dbReference type="ARBA" id="ARBA00022946"/>
    </source>
</evidence>
<evidence type="ECO:0000256" key="4">
    <source>
        <dbReference type="ARBA" id="ARBA00023098"/>
    </source>
</evidence>
<protein>
    <recommendedName>
        <fullName evidence="6">Enoyl-CoA hydratase domain-containing protein 3, mitochondrial</fullName>
    </recommendedName>
</protein>
<evidence type="ECO:0000256" key="1">
    <source>
        <dbReference type="ARBA" id="ARBA00005254"/>
    </source>
</evidence>
<dbReference type="NCBIfam" id="NF006008">
    <property type="entry name" value="PRK08139.1"/>
    <property type="match status" value="1"/>
</dbReference>